<dbReference type="Proteomes" id="UP001595699">
    <property type="component" value="Unassembled WGS sequence"/>
</dbReference>
<evidence type="ECO:0000256" key="6">
    <source>
        <dbReference type="ARBA" id="ARBA00022801"/>
    </source>
</evidence>
<dbReference type="NCBIfam" id="TIGR03919">
    <property type="entry name" value="T7SS_EccB"/>
    <property type="match status" value="1"/>
</dbReference>
<dbReference type="InterPro" id="IPR042485">
    <property type="entry name" value="T7SS_EccB_R3"/>
</dbReference>
<keyword evidence="5" id="KW-0547">Nucleotide-binding</keyword>
<dbReference type="RefSeq" id="WP_205116034.1">
    <property type="nucleotide sequence ID" value="NZ_JAFBCM010000001.1"/>
</dbReference>
<evidence type="ECO:0000256" key="10">
    <source>
        <dbReference type="SAM" id="Phobius"/>
    </source>
</evidence>
<evidence type="ECO:0000256" key="4">
    <source>
        <dbReference type="ARBA" id="ARBA00022692"/>
    </source>
</evidence>
<dbReference type="Pfam" id="PF05108">
    <property type="entry name" value="T7SS_ESX1_EccB"/>
    <property type="match status" value="1"/>
</dbReference>
<evidence type="ECO:0000256" key="9">
    <source>
        <dbReference type="ARBA" id="ARBA00023136"/>
    </source>
</evidence>
<evidence type="ECO:0000256" key="2">
    <source>
        <dbReference type="ARBA" id="ARBA00008149"/>
    </source>
</evidence>
<dbReference type="InterPro" id="IPR007795">
    <property type="entry name" value="T7SS_EccB"/>
</dbReference>
<dbReference type="InterPro" id="IPR044857">
    <property type="entry name" value="T7SS_EccB_R1"/>
</dbReference>
<evidence type="ECO:0000256" key="8">
    <source>
        <dbReference type="ARBA" id="ARBA00022989"/>
    </source>
</evidence>
<reference evidence="12" key="1">
    <citation type="journal article" date="2019" name="Int. J. Syst. Evol. Microbiol.">
        <title>The Global Catalogue of Microorganisms (GCM) 10K type strain sequencing project: providing services to taxonomists for standard genome sequencing and annotation.</title>
        <authorList>
            <consortium name="The Broad Institute Genomics Platform"/>
            <consortium name="The Broad Institute Genome Sequencing Center for Infectious Disease"/>
            <person name="Wu L."/>
            <person name="Ma J."/>
        </authorList>
    </citation>
    <scope>NUCLEOTIDE SEQUENCE [LARGE SCALE GENOMIC DNA]</scope>
    <source>
        <strain evidence="12">CGMCC 4.7241</strain>
    </source>
</reference>
<keyword evidence="12" id="KW-1185">Reference proteome</keyword>
<sequence>MQTRRDQLQAYRFLIKRILASLLGNHPESPEQPMRRVMVSTFSGIMVGILACAGVGLYGWLTGNSARAWQNGGALIVEKETGTRYIYRADEKILNPIVNFTSARLLLGDEVKIQRVSRESLADTPRGPALGILGAPDSLPDKDNIVSKPWTICSKEVAADQGTKPEVDVLVGRTDLGTTDVGDQALVVSSGGNTLWYVGRGTRHETDKPSMRSLLLPDLANTTVGLAWLNAVAPGEALKPLVISARGNPGLEVAGNPTTIGQVFTTRAINNEVAWYVMQADGLSQITETQAALLYGAEVNFQPAGSTGATEVSISAINQAPQSSKQLDTQGLPREIPKSLGLVSGAGATVCAWLDEPGKPLRITTGGELPEAAAGTESDAGVGTGLTADHVTVPSGQAAIVAARPSADSPPSAFYLVTDAGVKFPVPNEDTLAKLGYGGVKPVEVPSAILRLVPQGPALNVEDAGRPAPVAPPVAAPAK</sequence>
<keyword evidence="4 10" id="KW-0812">Transmembrane</keyword>
<dbReference type="Gene3D" id="3.30.2390.20">
    <property type="entry name" value="Type VII secretion system EccB, repeat 1 domain"/>
    <property type="match status" value="1"/>
</dbReference>
<keyword evidence="8 10" id="KW-1133">Transmembrane helix</keyword>
<proteinExistence type="inferred from homology"/>
<evidence type="ECO:0000256" key="1">
    <source>
        <dbReference type="ARBA" id="ARBA00004162"/>
    </source>
</evidence>
<feature type="transmembrane region" description="Helical" evidence="10">
    <location>
        <begin position="37"/>
        <end position="61"/>
    </location>
</feature>
<gene>
    <name evidence="11" type="primary">eccB</name>
    <name evidence="11" type="ORF">ACFOUW_38945</name>
</gene>
<organism evidence="11 12">
    <name type="scientific">Tenggerimyces flavus</name>
    <dbReference type="NCBI Taxonomy" id="1708749"/>
    <lineage>
        <taxon>Bacteria</taxon>
        <taxon>Bacillati</taxon>
        <taxon>Actinomycetota</taxon>
        <taxon>Actinomycetes</taxon>
        <taxon>Propionibacteriales</taxon>
        <taxon>Nocardioidaceae</taxon>
        <taxon>Tenggerimyces</taxon>
    </lineage>
</organism>
<dbReference type="Gene3D" id="2.40.50.910">
    <property type="entry name" value="Type VII secretion system EccB, repeat 3 domain"/>
    <property type="match status" value="1"/>
</dbReference>
<keyword evidence="7" id="KW-0067">ATP-binding</keyword>
<dbReference type="PANTHER" id="PTHR40765:SF2">
    <property type="entry name" value="ESX-2 SECRETION SYSTEM ATPASE ECCB2"/>
    <property type="match status" value="1"/>
</dbReference>
<keyword evidence="3" id="KW-1003">Cell membrane</keyword>
<comment type="similarity">
    <text evidence="2">Belongs to the EccB family.</text>
</comment>
<evidence type="ECO:0000256" key="7">
    <source>
        <dbReference type="ARBA" id="ARBA00022840"/>
    </source>
</evidence>
<evidence type="ECO:0000313" key="11">
    <source>
        <dbReference type="EMBL" id="MFC3766858.1"/>
    </source>
</evidence>
<keyword evidence="6" id="KW-0378">Hydrolase</keyword>
<comment type="subcellular location">
    <subcellularLocation>
        <location evidence="1">Cell membrane</location>
        <topology evidence="1">Single-pass membrane protein</topology>
    </subcellularLocation>
</comment>
<protein>
    <submittedName>
        <fullName evidence="11">Type VII secretion protein EccB</fullName>
    </submittedName>
</protein>
<evidence type="ECO:0000256" key="3">
    <source>
        <dbReference type="ARBA" id="ARBA00022475"/>
    </source>
</evidence>
<dbReference type="PANTHER" id="PTHR40765">
    <property type="entry name" value="ESX-2 SECRETION SYSTEM ATPASE ECCB2"/>
    <property type="match status" value="1"/>
</dbReference>
<keyword evidence="9 10" id="KW-0472">Membrane</keyword>
<evidence type="ECO:0000256" key="5">
    <source>
        <dbReference type="ARBA" id="ARBA00022741"/>
    </source>
</evidence>
<accession>A0ABV7YPN1</accession>
<evidence type="ECO:0000313" key="12">
    <source>
        <dbReference type="Proteomes" id="UP001595699"/>
    </source>
</evidence>
<dbReference type="EMBL" id="JBHRZH010000062">
    <property type="protein sequence ID" value="MFC3766858.1"/>
    <property type="molecule type" value="Genomic_DNA"/>
</dbReference>
<name>A0ABV7YPN1_9ACTN</name>
<comment type="caution">
    <text evidence="11">The sequence shown here is derived from an EMBL/GenBank/DDBJ whole genome shotgun (WGS) entry which is preliminary data.</text>
</comment>